<dbReference type="SUPFAM" id="SSF49785">
    <property type="entry name" value="Galactose-binding domain-like"/>
    <property type="match status" value="1"/>
</dbReference>
<keyword evidence="4" id="KW-1185">Reference proteome</keyword>
<dbReference type="AlphaFoldDB" id="A0A8E6BBB3"/>
<dbReference type="Proteomes" id="UP000676194">
    <property type="component" value="Chromosome"/>
</dbReference>
<organism evidence="3 4">
    <name type="scientific">Telmatocola sphagniphila</name>
    <dbReference type="NCBI Taxonomy" id="1123043"/>
    <lineage>
        <taxon>Bacteria</taxon>
        <taxon>Pseudomonadati</taxon>
        <taxon>Planctomycetota</taxon>
        <taxon>Planctomycetia</taxon>
        <taxon>Gemmatales</taxon>
        <taxon>Gemmataceae</taxon>
    </lineage>
</organism>
<reference evidence="3" key="1">
    <citation type="submission" date="2021-05" db="EMBL/GenBank/DDBJ databases">
        <title>Complete genome sequence of the cellulolytic planctomycete Telmatocola sphagniphila SP2T and characterization of the first cellulase from planctomycetes.</title>
        <authorList>
            <person name="Rakitin A.L."/>
            <person name="Beletsky A.V."/>
            <person name="Naumoff D.G."/>
            <person name="Kulichevskaya I.S."/>
            <person name="Mardanov A.V."/>
            <person name="Ravin N.V."/>
            <person name="Dedysh S.N."/>
        </authorList>
    </citation>
    <scope>NUCLEOTIDE SEQUENCE</scope>
    <source>
        <strain evidence="3">SP2T</strain>
    </source>
</reference>
<dbReference type="Gene3D" id="3.40.50.1820">
    <property type="entry name" value="alpha/beta hydrolase"/>
    <property type="match status" value="1"/>
</dbReference>
<protein>
    <submittedName>
        <fullName evidence="3">CocE/NonD family hydrolase</fullName>
    </submittedName>
</protein>
<dbReference type="NCBIfam" id="TIGR00976">
    <property type="entry name" value="CocE_NonD"/>
    <property type="match status" value="1"/>
</dbReference>
<evidence type="ECO:0000256" key="1">
    <source>
        <dbReference type="ARBA" id="ARBA00022801"/>
    </source>
</evidence>
<dbReference type="Gene3D" id="1.10.3020.10">
    <property type="entry name" value="alpha-amino acid ester hydrolase ( Helical cap domain)"/>
    <property type="match status" value="1"/>
</dbReference>
<name>A0A8E6BBB3_9BACT</name>
<dbReference type="SUPFAM" id="SSF53474">
    <property type="entry name" value="alpha/beta-Hydrolases"/>
    <property type="match status" value="1"/>
</dbReference>
<dbReference type="Gene3D" id="2.60.120.260">
    <property type="entry name" value="Galactose-binding domain-like"/>
    <property type="match status" value="1"/>
</dbReference>
<proteinExistence type="predicted"/>
<feature type="domain" description="Xaa-Pro dipeptidyl-peptidase C-terminal" evidence="2">
    <location>
        <begin position="345"/>
        <end position="602"/>
    </location>
</feature>
<accession>A0A8E6BBB3</accession>
<dbReference type="InterPro" id="IPR013736">
    <property type="entry name" value="Xaa-Pro_dipept_C"/>
</dbReference>
<sequence length="608" mass="69543">MRPSATISDEERLNREFFLSHYTKYEFRIPMRDGKKLFTAVYAPKDISKTYPMLLMRTPYSVGPYGVDQLTPPRVPAGFLKEGYIFVAQDVRGRWMSEGEFVNMRPYIVDKKGQQFDETSDTYDTIDWLVKNVPNNNGKVGQWGISYPGFYTVCGMIDAHPALKASSPQAPVTDWFVGDDFHHNGALFLPHCFNFLSNFGKPRPEPTKKYGYLPFDHGTPDGYDFFLKMGPLYNADANYMKGQVAFWNEMMIHGTYDEFWKSRNIRQHTKNIKPAVMTVGGWYDAENLFGAIHTFRQVEKTATAPNTLVMGPWVHGGWSRGDGDSLGPVRFNAKTGVYFQEKVQLPFFEYHLKGKGDWKAPKAIVFETGTNQWRNLDSWPPKEAKETVLYLGESAGLSTEKPVAAGFDEFVSDPAKPVPYIEKTSVGMEKEYMIADQRFASRRTDVLTYQTDVFDKDYVIAGPIEVKLFVSTTGSDADWVVKIIDVYPEDYPDLDPNPREIRMGGYQQLIRGDVFRGKFRNSYEKPEPFEPGKMSEVRISLADIYHSIRPGHRLMIQVQSSWFPLVDRNPQVFCDIYSAKEGDFKKQTHRVYHGAEGASQIKMTVLPR</sequence>
<dbReference type="KEGG" id="tsph:KIH39_13980"/>
<evidence type="ECO:0000313" key="3">
    <source>
        <dbReference type="EMBL" id="QVL34919.1"/>
    </source>
</evidence>
<dbReference type="InterPro" id="IPR000383">
    <property type="entry name" value="Xaa-Pro-like_dom"/>
</dbReference>
<dbReference type="EMBL" id="CP074694">
    <property type="protein sequence ID" value="QVL34919.1"/>
    <property type="molecule type" value="Genomic_DNA"/>
</dbReference>
<dbReference type="InterPro" id="IPR008979">
    <property type="entry name" value="Galactose-bd-like_sf"/>
</dbReference>
<dbReference type="SMART" id="SM00939">
    <property type="entry name" value="PepX_C"/>
    <property type="match status" value="1"/>
</dbReference>
<evidence type="ECO:0000313" key="4">
    <source>
        <dbReference type="Proteomes" id="UP000676194"/>
    </source>
</evidence>
<dbReference type="Pfam" id="PF08530">
    <property type="entry name" value="PepX_C"/>
    <property type="match status" value="1"/>
</dbReference>
<evidence type="ECO:0000259" key="2">
    <source>
        <dbReference type="SMART" id="SM00939"/>
    </source>
</evidence>
<dbReference type="InterPro" id="IPR005674">
    <property type="entry name" value="CocE/Ser_esterase"/>
</dbReference>
<dbReference type="GO" id="GO:0008239">
    <property type="term" value="F:dipeptidyl-peptidase activity"/>
    <property type="evidence" value="ECO:0007669"/>
    <property type="project" value="InterPro"/>
</dbReference>
<dbReference type="Pfam" id="PF02129">
    <property type="entry name" value="Peptidase_S15"/>
    <property type="match status" value="1"/>
</dbReference>
<dbReference type="InterPro" id="IPR029058">
    <property type="entry name" value="AB_hydrolase_fold"/>
</dbReference>
<gene>
    <name evidence="3" type="ORF">KIH39_13980</name>
</gene>
<keyword evidence="1 3" id="KW-0378">Hydrolase</keyword>